<dbReference type="AlphaFoldDB" id="A0A8S9LNK2"/>
<comment type="caution">
    <text evidence="1">The sequence shown here is derived from an EMBL/GenBank/DDBJ whole genome shotgun (WGS) entry which is preliminary data.</text>
</comment>
<reference evidence="1" key="1">
    <citation type="submission" date="2019-12" db="EMBL/GenBank/DDBJ databases">
        <title>Genome sequencing and annotation of Brassica cretica.</title>
        <authorList>
            <person name="Studholme D.J."/>
            <person name="Sarris P.F."/>
        </authorList>
    </citation>
    <scope>NUCLEOTIDE SEQUENCE</scope>
    <source>
        <strain evidence="1">PFS-001/15</strain>
        <tissue evidence="1">Leaf</tissue>
    </source>
</reference>
<proteinExistence type="predicted"/>
<gene>
    <name evidence="1" type="ORF">F2Q68_00044067</name>
</gene>
<organism evidence="1 2">
    <name type="scientific">Brassica cretica</name>
    <name type="common">Mustard</name>
    <dbReference type="NCBI Taxonomy" id="69181"/>
    <lineage>
        <taxon>Eukaryota</taxon>
        <taxon>Viridiplantae</taxon>
        <taxon>Streptophyta</taxon>
        <taxon>Embryophyta</taxon>
        <taxon>Tracheophyta</taxon>
        <taxon>Spermatophyta</taxon>
        <taxon>Magnoliopsida</taxon>
        <taxon>eudicotyledons</taxon>
        <taxon>Gunneridae</taxon>
        <taxon>Pentapetalae</taxon>
        <taxon>rosids</taxon>
        <taxon>malvids</taxon>
        <taxon>Brassicales</taxon>
        <taxon>Brassicaceae</taxon>
        <taxon>Brassiceae</taxon>
        <taxon>Brassica</taxon>
    </lineage>
</organism>
<evidence type="ECO:0000313" key="2">
    <source>
        <dbReference type="Proteomes" id="UP000712281"/>
    </source>
</evidence>
<protein>
    <submittedName>
        <fullName evidence="1">Uncharacterized protein</fullName>
    </submittedName>
</protein>
<dbReference type="Proteomes" id="UP000712281">
    <property type="component" value="Unassembled WGS sequence"/>
</dbReference>
<name>A0A8S9LNK2_BRACR</name>
<evidence type="ECO:0000313" key="1">
    <source>
        <dbReference type="EMBL" id="KAF2609094.1"/>
    </source>
</evidence>
<accession>A0A8S9LNK2</accession>
<sequence length="68" mass="7749">MLNFGYVLPHLLHACSQPTDAIIQWVVNTIKLHLEITFILFLGSTDSIEHLIDLILGVDLWYQLGLCE</sequence>
<dbReference type="EMBL" id="QGKW02000276">
    <property type="protein sequence ID" value="KAF2609094.1"/>
    <property type="molecule type" value="Genomic_DNA"/>
</dbReference>